<evidence type="ECO:0000256" key="15">
    <source>
        <dbReference type="SAM" id="SignalP"/>
    </source>
</evidence>
<gene>
    <name evidence="17" type="ORF">V6N11_062655</name>
</gene>
<name>A0ABR2PTN3_9ROSI</name>
<evidence type="ECO:0000313" key="18">
    <source>
        <dbReference type="Proteomes" id="UP001396334"/>
    </source>
</evidence>
<feature type="region of interest" description="Disordered" evidence="14">
    <location>
        <begin position="1425"/>
        <end position="1469"/>
    </location>
</feature>
<organism evidence="17 18">
    <name type="scientific">Hibiscus sabdariffa</name>
    <name type="common">roselle</name>
    <dbReference type="NCBI Taxonomy" id="183260"/>
    <lineage>
        <taxon>Eukaryota</taxon>
        <taxon>Viridiplantae</taxon>
        <taxon>Streptophyta</taxon>
        <taxon>Embryophyta</taxon>
        <taxon>Tracheophyta</taxon>
        <taxon>Spermatophyta</taxon>
        <taxon>Magnoliopsida</taxon>
        <taxon>eudicotyledons</taxon>
        <taxon>Gunneridae</taxon>
        <taxon>Pentapetalae</taxon>
        <taxon>rosids</taxon>
        <taxon>malvids</taxon>
        <taxon>Malvales</taxon>
        <taxon>Malvaceae</taxon>
        <taxon>Malvoideae</taxon>
        <taxon>Hibiscus</taxon>
    </lineage>
</organism>
<feature type="compositionally biased region" description="Low complexity" evidence="14">
    <location>
        <begin position="1069"/>
        <end position="1082"/>
    </location>
</feature>
<comment type="similarity">
    <text evidence="4">Belongs to the EMC1 family.</text>
</comment>
<dbReference type="Proteomes" id="UP001396334">
    <property type="component" value="Unassembled WGS sequence"/>
</dbReference>
<feature type="chain" id="PRO_5047482827" description="ER membrane protein complex subunit 1" evidence="15">
    <location>
        <begin position="23"/>
        <end position="1608"/>
    </location>
</feature>
<keyword evidence="9" id="KW-0256">Endoplasmic reticulum</keyword>
<dbReference type="Pfam" id="PF03638">
    <property type="entry name" value="TCR"/>
    <property type="match status" value="2"/>
</dbReference>
<feature type="compositionally biased region" description="Low complexity" evidence="14">
    <location>
        <begin position="1031"/>
        <end position="1043"/>
    </location>
</feature>
<dbReference type="SMART" id="SM01114">
    <property type="entry name" value="CXC"/>
    <property type="match status" value="2"/>
</dbReference>
<evidence type="ECO:0000256" key="9">
    <source>
        <dbReference type="ARBA" id="ARBA00022824"/>
    </source>
</evidence>
<comment type="caution">
    <text evidence="17">The sequence shown here is derived from an EMBL/GenBank/DDBJ whole genome shotgun (WGS) entry which is preliminary data.</text>
</comment>
<keyword evidence="11" id="KW-0472">Membrane</keyword>
<comment type="subcellular location">
    <subcellularLocation>
        <location evidence="1">Endoplasmic reticulum membrane</location>
        <topology evidence="1">Single-pass type I membrane protein</topology>
    </subcellularLocation>
    <subcellularLocation>
        <location evidence="2">Nucleus</location>
    </subcellularLocation>
</comment>
<evidence type="ECO:0000256" key="5">
    <source>
        <dbReference type="ARBA" id="ARBA00011276"/>
    </source>
</evidence>
<accession>A0ABR2PTN3</accession>
<dbReference type="Pfam" id="PF07774">
    <property type="entry name" value="EMC1_C"/>
    <property type="match status" value="1"/>
</dbReference>
<dbReference type="InterPro" id="IPR033467">
    <property type="entry name" value="Tesmin/TSO1-like_CXC"/>
</dbReference>
<evidence type="ECO:0000259" key="16">
    <source>
        <dbReference type="PROSITE" id="PS51634"/>
    </source>
</evidence>
<keyword evidence="8 15" id="KW-0732">Signal</keyword>
<feature type="region of interest" description="Disordered" evidence="14">
    <location>
        <begin position="1018"/>
        <end position="1095"/>
    </location>
</feature>
<evidence type="ECO:0000256" key="10">
    <source>
        <dbReference type="ARBA" id="ARBA00022989"/>
    </source>
</evidence>
<feature type="compositionally biased region" description="Basic and acidic residues" evidence="14">
    <location>
        <begin position="1434"/>
        <end position="1449"/>
    </location>
</feature>
<dbReference type="SUPFAM" id="SSF50998">
    <property type="entry name" value="Quinoprotein alcohol dehydrogenase-like"/>
    <property type="match status" value="1"/>
</dbReference>
<dbReference type="EMBL" id="JBBPBN010000052">
    <property type="protein sequence ID" value="KAK8991652.1"/>
    <property type="molecule type" value="Genomic_DNA"/>
</dbReference>
<keyword evidence="18" id="KW-1185">Reference proteome</keyword>
<keyword evidence="13" id="KW-0539">Nucleus</keyword>
<feature type="domain" description="CRC" evidence="16">
    <location>
        <begin position="1140"/>
        <end position="1260"/>
    </location>
</feature>
<evidence type="ECO:0000256" key="12">
    <source>
        <dbReference type="ARBA" id="ARBA00023180"/>
    </source>
</evidence>
<evidence type="ECO:0000256" key="11">
    <source>
        <dbReference type="ARBA" id="ARBA00023136"/>
    </source>
</evidence>
<dbReference type="PANTHER" id="PTHR21573:SF0">
    <property type="entry name" value="ER MEMBRANE PROTEIN COMPLEX SUBUNIT 1"/>
    <property type="match status" value="1"/>
</dbReference>
<evidence type="ECO:0000256" key="1">
    <source>
        <dbReference type="ARBA" id="ARBA00004115"/>
    </source>
</evidence>
<evidence type="ECO:0000256" key="2">
    <source>
        <dbReference type="ARBA" id="ARBA00004123"/>
    </source>
</evidence>
<dbReference type="InterPro" id="IPR058545">
    <property type="entry name" value="Beta-prop_EMC1_1st"/>
</dbReference>
<feature type="compositionally biased region" description="Basic and acidic residues" evidence="14">
    <location>
        <begin position="1129"/>
        <end position="1138"/>
    </location>
</feature>
<proteinExistence type="inferred from homology"/>
<evidence type="ECO:0000256" key="7">
    <source>
        <dbReference type="ARBA" id="ARBA00022692"/>
    </source>
</evidence>
<dbReference type="InterPro" id="IPR026895">
    <property type="entry name" value="EMC1"/>
</dbReference>
<evidence type="ECO:0000256" key="14">
    <source>
        <dbReference type="SAM" id="MobiDB-lite"/>
    </source>
</evidence>
<comment type="subunit">
    <text evidence="5">Component of the ER membrane protein complex (EMC).</text>
</comment>
<keyword evidence="12" id="KW-0325">Glycoprotein</keyword>
<dbReference type="InterPro" id="IPR015943">
    <property type="entry name" value="WD40/YVTN_repeat-like_dom_sf"/>
</dbReference>
<evidence type="ECO:0000256" key="13">
    <source>
        <dbReference type="ARBA" id="ARBA00023242"/>
    </source>
</evidence>
<evidence type="ECO:0000256" key="4">
    <source>
        <dbReference type="ARBA" id="ARBA00007904"/>
    </source>
</evidence>
<feature type="region of interest" description="Disordered" evidence="14">
    <location>
        <begin position="1117"/>
        <end position="1140"/>
    </location>
</feature>
<evidence type="ECO:0000313" key="17">
    <source>
        <dbReference type="EMBL" id="KAK8991652.1"/>
    </source>
</evidence>
<dbReference type="InterPro" id="IPR011047">
    <property type="entry name" value="Quinoprotein_ADH-like_sf"/>
</dbReference>
<feature type="compositionally biased region" description="Basic and acidic residues" evidence="14">
    <location>
        <begin position="1544"/>
        <end position="1553"/>
    </location>
</feature>
<dbReference type="PANTHER" id="PTHR21573">
    <property type="entry name" value="ER MEMBRANE PROTEIN COMPLEX SUBUNIT 1"/>
    <property type="match status" value="1"/>
</dbReference>
<evidence type="ECO:0000256" key="8">
    <source>
        <dbReference type="ARBA" id="ARBA00022729"/>
    </source>
</evidence>
<dbReference type="Pfam" id="PF25293">
    <property type="entry name" value="Beta-prop_EMC1_N"/>
    <property type="match status" value="1"/>
</dbReference>
<sequence length="1608" mass="178148">MAIRSFLLFLLCFYSSLSPVLSLYEDQVGLMDWHQQYIGKVKQAVFSTQKTGRRRVIVSTEENVIASLDLRHGEIFWRHLFGSNDVIDGIDIGLGKYVITLSSGGSILRSWNLPDGQMVWESFLQGPNHSKSFLLVPTNMKIEKDNAIVVFSNGGLHAVSCIDGEVLWKKDFEAESFEVQKVINPPGSDLIYVVGFAASSQFEMYQINARNGELLKHESATFSSGFLREVSLVSSDTIVALDSTGSILLTISFQNGEISFQQTPISNLYEEFSGPAVIIPSSVPGIFAIKTNAVTIFIRVIGEGKLEVVEKTNHEIAVSDALPISEGQQAFALIQNAGSEIHLAVKLAHDWDTNLLKESIKMDQQRGLVHKVFINNYIRTDRSHGFRVLIVMEDHSLLLLQQGLIVWSREDGLASIIDATTSELPLERDGVSVAKVEHSLFEWLKGHMLKLKGTLMLASPEDVAAIQSMRLKSSEKSKMTRDHNGFRKLLIVLTRARKLFALHTGDGRIVWSHLLRSLHKSEACQSPIGLNLYQWQVPHHHAMDENPSVLVISRCGPSSDAPGVLSFVDTYTGKELSSVSLSHDVAQVIPLPYTDSTEQRLHLLIDSDKHAHLYPKTSEALNIFKHEFSNIYWYSVEGHNGIIKGHVLKCKCTGDMANDFCFDTRELWSVVLPSDSEKIIATVTRKLNEVVHTQAKVIADQDVMYKYISKNLLFVATVAPKGSGEVGSVTPEESWLVAYLIDTVTGRILHRVTHHGAQGPVHAVFSENWVVYHYFNLRAHRYEISVIEIYDQSRADNKDVWKLVLGKHNLTSPISLFSRPEVITKSQSYFFTHSVKAIAVTSTAKGITSKQLLIGTIGDQVLALDKRFLDPRRSINPTQAEKEEGIIPLTDSLPIIPQSYVTHALRVEGLRGILTVPAKLESTTLVFAHGVDLFFTQLAPSRTYDSLTEDFNYALLLITIVALVAAIFLPHSSKLSFVGFNFLFNGNLNDWRMGEGEMVSDFTPKKLARQLDFTAGCRTPENATLPDHPMSLQSQPQKQCQSQTALPTKPHQQPQELQFRLSLQPQTAQSQPLPQLKPQSPLTPRVQTRPPLPTQPVTVMQRVPHLVQKLPMQTFQLRKQESPRSGPRAHAEAKDGTPKKQKQCNCKNSRCLKLYCECFTSGIYCNGCNCINCHNNVENESARQEAVGATLERNRHAFRPKIASSPHRPQDSRDVQMVGKHNKGCHCKKSGCLKKYCECFQANILCSENCKCMDCKNFNGSEERRALVHGDHNSIDYVQQAANAAISGAVGSSGFGVALASKKRKSEERIFGLAVKDQSVQKIVQQQQDNHLRDLLATSSPLSLPVSGTANTASLGSSKFTYRSPLANILQQQDVKELCSFLVFDSSKAGKALAAEKSSKKGQQTEGGSIETTVSTGHLLEMSQKNNGVPSAATDDHKSENQGDADRSGDSGADENDVQNGRPLSPGTRALMCDEEDTMFMEAKSPNLLTNHSQNITQKSSNGHECTEVYAEQERLVLTMFRDFLNKIITCGSIKETMWSPSARSEKRSKQESMENSGVQYGNAAVKEPYPNGLVKTPIPAPAETGHTLPAASSALDTDQPLKHQSPN</sequence>
<keyword evidence="7" id="KW-0812">Transmembrane</keyword>
<protein>
    <recommendedName>
        <fullName evidence="6">ER membrane protein complex subunit 1</fullName>
    </recommendedName>
</protein>
<comment type="similarity">
    <text evidence="3">Belongs to the lin-54 family.</text>
</comment>
<dbReference type="Gene3D" id="2.130.10.10">
    <property type="entry name" value="YVTN repeat-like/Quinoprotein amine dehydrogenase"/>
    <property type="match status" value="1"/>
</dbReference>
<keyword evidence="10" id="KW-1133">Transmembrane helix</keyword>
<feature type="compositionally biased region" description="Polar residues" evidence="14">
    <location>
        <begin position="1044"/>
        <end position="1068"/>
    </location>
</feature>
<evidence type="ECO:0000256" key="6">
    <source>
        <dbReference type="ARBA" id="ARBA00020824"/>
    </source>
</evidence>
<dbReference type="PROSITE" id="PS51634">
    <property type="entry name" value="CRC"/>
    <property type="match status" value="1"/>
</dbReference>
<feature type="signal peptide" evidence="15">
    <location>
        <begin position="1"/>
        <end position="22"/>
    </location>
</feature>
<feature type="region of interest" description="Disordered" evidence="14">
    <location>
        <begin position="1540"/>
        <end position="1608"/>
    </location>
</feature>
<dbReference type="InterPro" id="IPR005172">
    <property type="entry name" value="CRC"/>
</dbReference>
<dbReference type="InterPro" id="IPR011678">
    <property type="entry name" value="EMC1_C"/>
</dbReference>
<evidence type="ECO:0000256" key="3">
    <source>
        <dbReference type="ARBA" id="ARBA00007267"/>
    </source>
</evidence>
<reference evidence="17 18" key="1">
    <citation type="journal article" date="2024" name="G3 (Bethesda)">
        <title>Genome assembly of Hibiscus sabdariffa L. provides insights into metabolisms of medicinal natural products.</title>
        <authorList>
            <person name="Kim T."/>
        </authorList>
    </citation>
    <scope>NUCLEOTIDE SEQUENCE [LARGE SCALE GENOMIC DNA]</scope>
    <source>
        <strain evidence="17">TK-2024</strain>
        <tissue evidence="17">Old leaves</tissue>
    </source>
</reference>